<evidence type="ECO:0000256" key="1">
    <source>
        <dbReference type="SAM" id="SignalP"/>
    </source>
</evidence>
<proteinExistence type="predicted"/>
<feature type="signal peptide" evidence="1">
    <location>
        <begin position="1"/>
        <end position="18"/>
    </location>
</feature>
<sequence>MALYGLLIFITLVPFNSARYVDSVIPSGLIEKDEAPQTRAARLDANVRLLTALSLQQQIKQKTTLCTCYERKTTYGLDSIRSPTTWDRMGGATVREPIT</sequence>
<reference evidence="3" key="1">
    <citation type="submission" date="2016-11" db="UniProtKB">
        <authorList>
            <consortium name="WormBaseParasite"/>
        </authorList>
    </citation>
    <scope>IDENTIFICATION</scope>
</reference>
<feature type="chain" id="PRO_5009314980" evidence="1">
    <location>
        <begin position="19"/>
        <end position="99"/>
    </location>
</feature>
<organism evidence="2 3">
    <name type="scientific">Steinernema glaseri</name>
    <dbReference type="NCBI Taxonomy" id="37863"/>
    <lineage>
        <taxon>Eukaryota</taxon>
        <taxon>Metazoa</taxon>
        <taxon>Ecdysozoa</taxon>
        <taxon>Nematoda</taxon>
        <taxon>Chromadorea</taxon>
        <taxon>Rhabditida</taxon>
        <taxon>Tylenchina</taxon>
        <taxon>Panagrolaimomorpha</taxon>
        <taxon>Strongyloidoidea</taxon>
        <taxon>Steinernematidae</taxon>
        <taxon>Steinernema</taxon>
    </lineage>
</organism>
<keyword evidence="1" id="KW-0732">Signal</keyword>
<evidence type="ECO:0000313" key="2">
    <source>
        <dbReference type="Proteomes" id="UP000095287"/>
    </source>
</evidence>
<keyword evidence="2" id="KW-1185">Reference proteome</keyword>
<dbReference type="AlphaFoldDB" id="A0A1I8AQC8"/>
<evidence type="ECO:0000313" key="3">
    <source>
        <dbReference type="WBParaSite" id="L893_g7799.t1"/>
    </source>
</evidence>
<accession>A0A1I8AQC8</accession>
<protein>
    <submittedName>
        <fullName evidence="3">Secreted protein</fullName>
    </submittedName>
</protein>
<dbReference type="Proteomes" id="UP000095287">
    <property type="component" value="Unplaced"/>
</dbReference>
<dbReference type="WBParaSite" id="L893_g7799.t1">
    <property type="protein sequence ID" value="L893_g7799.t1"/>
    <property type="gene ID" value="L893_g7799"/>
</dbReference>
<name>A0A1I8AQC8_9BILA</name>